<accession>A0AC59ZJL2</accession>
<gene>
    <name evidence="1" type="ORF">MRATA1EN22A_LOCUS19315</name>
</gene>
<dbReference type="Proteomes" id="UP001162501">
    <property type="component" value="Chromosome 3"/>
</dbReference>
<proteinExistence type="predicted"/>
<dbReference type="EMBL" id="OX596087">
    <property type="protein sequence ID" value="CAN0444783.1"/>
    <property type="molecule type" value="Genomic_DNA"/>
</dbReference>
<reference evidence="1" key="1">
    <citation type="submission" date="2023-05" db="EMBL/GenBank/DDBJ databases">
        <authorList>
            <consortium name="ELIXIR-Norway"/>
        </authorList>
    </citation>
    <scope>NUCLEOTIDE SEQUENCE</scope>
</reference>
<reference evidence="1" key="2">
    <citation type="submission" date="2025-03" db="EMBL/GenBank/DDBJ databases">
        <authorList>
            <consortium name="ELIXIR-Norway"/>
            <consortium name="Elixir Norway"/>
        </authorList>
    </citation>
    <scope>NUCLEOTIDE SEQUENCE</scope>
</reference>
<sequence>MTSEKRGPMEPVWAAGPTSERTQPRDCPRNRRKTELQALGTAVLRTFASEAPAGPEGTNANYGRGSHRSLQFGVGVNRADSKQGIAFSPTAGKWRPLVPEELAGGSCRSRGRSAFGAGPTRCPCL</sequence>
<organism evidence="1 2">
    <name type="scientific">Rangifer tarandus platyrhynchus</name>
    <name type="common">Svalbard reindeer</name>
    <dbReference type="NCBI Taxonomy" id="3082113"/>
    <lineage>
        <taxon>Eukaryota</taxon>
        <taxon>Metazoa</taxon>
        <taxon>Chordata</taxon>
        <taxon>Craniata</taxon>
        <taxon>Vertebrata</taxon>
        <taxon>Euteleostomi</taxon>
        <taxon>Mammalia</taxon>
        <taxon>Eutheria</taxon>
        <taxon>Laurasiatheria</taxon>
        <taxon>Artiodactyla</taxon>
        <taxon>Ruminantia</taxon>
        <taxon>Pecora</taxon>
        <taxon>Cervidae</taxon>
        <taxon>Odocoileinae</taxon>
        <taxon>Rangifer</taxon>
    </lineage>
</organism>
<name>A0AC59ZJL2_RANTA</name>
<evidence type="ECO:0000313" key="2">
    <source>
        <dbReference type="Proteomes" id="UP001162501"/>
    </source>
</evidence>
<evidence type="ECO:0000313" key="1">
    <source>
        <dbReference type="EMBL" id="CAN0444783.1"/>
    </source>
</evidence>
<protein>
    <submittedName>
        <fullName evidence="1">Uncharacterized protein</fullName>
    </submittedName>
</protein>